<sequence>MTDKADIKKQPAGAKPPAPLKRRGNLVYAVNPFMEGDQRPNIKPKLKRITNRRGDMLVMGETGEIVNPMAGFWQSQEVDSAKFVKLFVNGVKAFRELTNAGARVFEALYMEMQTNIGRDRVYLSASSVAEGIEISESTFARGIRELIDKKFIAPTTQVSWYWLNPDFVWNGDRIAFVREYRRAGTTSIIPGPQQELLPFDEGGNAT</sequence>
<reference evidence="2" key="1">
    <citation type="submission" date="2015-06" db="EMBL/GenBank/DDBJ databases">
        <authorList>
            <person name="Joergensen T."/>
        </authorList>
    </citation>
    <scope>NUCLEOTIDE SEQUENCE</scope>
    <source>
        <plasmid evidence="2">pRGRH0645</plasmid>
    </source>
</reference>
<keyword evidence="2" id="KW-0614">Plasmid</keyword>
<protein>
    <recommendedName>
        <fullName evidence="3">Plasmid replication protein RepL domain-containing protein</fullName>
    </recommendedName>
</protein>
<geneLocation type="plasmid" evidence="2">
    <name>pRGRH0645</name>
</geneLocation>
<proteinExistence type="predicted"/>
<evidence type="ECO:0008006" key="3">
    <source>
        <dbReference type="Google" id="ProtNLM"/>
    </source>
</evidence>
<dbReference type="EMBL" id="LN853271">
    <property type="protein sequence ID" value="CRY95505.1"/>
    <property type="molecule type" value="Genomic_DNA"/>
</dbReference>
<organism evidence="2">
    <name type="scientific">uncultured prokaryote</name>
    <dbReference type="NCBI Taxonomy" id="198431"/>
    <lineage>
        <taxon>unclassified sequences</taxon>
        <taxon>environmental samples</taxon>
    </lineage>
</organism>
<dbReference type="AlphaFoldDB" id="A0A0H5Q2A3"/>
<feature type="region of interest" description="Disordered" evidence="1">
    <location>
        <begin position="1"/>
        <end position="20"/>
    </location>
</feature>
<evidence type="ECO:0000256" key="1">
    <source>
        <dbReference type="SAM" id="MobiDB-lite"/>
    </source>
</evidence>
<accession>A0A0H5Q2A3</accession>
<name>A0A0H5Q2A3_9ZZZZ</name>
<evidence type="ECO:0000313" key="2">
    <source>
        <dbReference type="EMBL" id="CRY95505.1"/>
    </source>
</evidence>
<reference evidence="2" key="2">
    <citation type="submission" date="2015-07" db="EMBL/GenBank/DDBJ databases">
        <title>Plasmids, circular viruses and viroids from rat gut.</title>
        <authorList>
            <person name="Jorgensen T.J."/>
            <person name="Hansen M.A."/>
            <person name="Xu Z."/>
            <person name="Tabak M.A."/>
            <person name="Sorensen S.J."/>
            <person name="Hansen L.H."/>
        </authorList>
    </citation>
    <scope>NUCLEOTIDE SEQUENCE</scope>
    <source>
        <plasmid evidence="2">pRGRH0645</plasmid>
    </source>
</reference>